<feature type="signal peptide" evidence="2">
    <location>
        <begin position="1"/>
        <end position="18"/>
    </location>
</feature>
<keyword evidence="2" id="KW-0732">Signal</keyword>
<evidence type="ECO:0000313" key="4">
    <source>
        <dbReference type="EMBL" id="MBZ6067594.1"/>
    </source>
</evidence>
<reference evidence="5" key="1">
    <citation type="submission" date="2015-10" db="EMBL/GenBank/DDBJ databases">
        <title>Complete Genome Sequence of Aeromonas schubertii strain WL1483.</title>
        <authorList>
            <person name="Liu L."/>
        </authorList>
    </citation>
    <scope>NUCLEOTIDE SEQUENCE [LARGE SCALE GENOMIC DNA]</scope>
    <source>
        <strain evidence="5">WL1483</strain>
    </source>
</reference>
<reference evidence="4 6" key="3">
    <citation type="submission" date="2021-09" db="EMBL/GenBank/DDBJ databases">
        <title>Aeromonas schubertii isolated from Asian sea bass.</title>
        <authorList>
            <person name="Pinpimai K."/>
        </authorList>
    </citation>
    <scope>NUCLEOTIDE SEQUENCE [LARGE SCALE GENOMIC DNA]</scope>
    <source>
        <strain evidence="4 6">CHULA2021a</strain>
    </source>
</reference>
<dbReference type="EMBL" id="JAIRBT010000023">
    <property type="protein sequence ID" value="MBZ6067594.1"/>
    <property type="molecule type" value="Genomic_DNA"/>
</dbReference>
<sequence>MKGSVLLLSLAMTAPAWAGIQIDTGGIKIDSNGIRINVDDQNEMQKWKDKHKGDCSFIDIGSVRVASDGCSDKDKEHWNRSVHSGNNPGKGHDKSYKGNDGGVKIELYDDDGKSKGKGKNK</sequence>
<dbReference type="Proteomes" id="UP000774958">
    <property type="component" value="Unassembled WGS sequence"/>
</dbReference>
<evidence type="ECO:0000313" key="6">
    <source>
        <dbReference type="Proteomes" id="UP000774958"/>
    </source>
</evidence>
<dbReference type="Proteomes" id="UP000058114">
    <property type="component" value="Chromosome"/>
</dbReference>
<gene>
    <name evidence="4" type="ORF">LA374_15455</name>
    <name evidence="3" type="ORF">WL1483_536</name>
</gene>
<dbReference type="AlphaFoldDB" id="A0A0S2SE34"/>
<organism evidence="3 5">
    <name type="scientific">Aeromonas schubertii</name>
    <dbReference type="NCBI Taxonomy" id="652"/>
    <lineage>
        <taxon>Bacteria</taxon>
        <taxon>Pseudomonadati</taxon>
        <taxon>Pseudomonadota</taxon>
        <taxon>Gammaproteobacteria</taxon>
        <taxon>Aeromonadales</taxon>
        <taxon>Aeromonadaceae</taxon>
        <taxon>Aeromonas</taxon>
    </lineage>
</organism>
<dbReference type="EMBL" id="CP013067">
    <property type="protein sequence ID" value="ALP39955.1"/>
    <property type="molecule type" value="Genomic_DNA"/>
</dbReference>
<protein>
    <submittedName>
        <fullName evidence="3">Uncharacterized protein</fullName>
    </submittedName>
</protein>
<proteinExistence type="predicted"/>
<evidence type="ECO:0000313" key="5">
    <source>
        <dbReference type="Proteomes" id="UP000058114"/>
    </source>
</evidence>
<dbReference type="RefSeq" id="WP_050667250.1">
    <property type="nucleotide sequence ID" value="NZ_CDDB01000072.1"/>
</dbReference>
<accession>A0A0S2SE34</accession>
<evidence type="ECO:0000256" key="2">
    <source>
        <dbReference type="SAM" id="SignalP"/>
    </source>
</evidence>
<evidence type="ECO:0000256" key="1">
    <source>
        <dbReference type="SAM" id="MobiDB-lite"/>
    </source>
</evidence>
<reference evidence="3 5" key="2">
    <citation type="journal article" date="2016" name="Genome Announc.">
        <title>Complete Genome Sequence of the Highly Virulent Aeromonas schubertii Strain WL1483, Isolated from Diseased Snakehead Fish (Channa argus) in China.</title>
        <authorList>
            <person name="Liu L."/>
            <person name="Li N."/>
            <person name="Zhang D."/>
            <person name="Fu X."/>
            <person name="Shi C."/>
            <person name="Lin Q."/>
            <person name="Hao G."/>
        </authorList>
    </citation>
    <scope>NUCLEOTIDE SEQUENCE [LARGE SCALE GENOMIC DNA]</scope>
    <source>
        <strain evidence="3 5">WL1483</strain>
    </source>
</reference>
<feature type="chain" id="PRO_5015044388" evidence="2">
    <location>
        <begin position="19"/>
        <end position="121"/>
    </location>
</feature>
<dbReference type="STRING" id="652.WL1483_536"/>
<evidence type="ECO:0000313" key="3">
    <source>
        <dbReference type="EMBL" id="ALP39955.1"/>
    </source>
</evidence>
<name>A0A0S2SE34_9GAMM</name>
<dbReference type="OrthoDB" id="5589043at2"/>
<dbReference type="PATRIC" id="fig|652.5.peg.3219"/>
<keyword evidence="6" id="KW-1185">Reference proteome</keyword>
<feature type="region of interest" description="Disordered" evidence="1">
    <location>
        <begin position="68"/>
        <end position="121"/>
    </location>
</feature>
<dbReference type="KEGG" id="asr:WL1483_536"/>
<feature type="compositionally biased region" description="Basic and acidic residues" evidence="1">
    <location>
        <begin position="70"/>
        <end position="79"/>
    </location>
</feature>